<reference evidence="5 6" key="1">
    <citation type="journal article" date="2019" name="Int. J. Syst. Evol. Microbiol.">
        <title>The Global Catalogue of Microorganisms (GCM) 10K type strain sequencing project: providing services to taxonomists for standard genome sequencing and annotation.</title>
        <authorList>
            <consortium name="The Broad Institute Genomics Platform"/>
            <consortium name="The Broad Institute Genome Sequencing Center for Infectious Disease"/>
            <person name="Wu L."/>
            <person name="Ma J."/>
        </authorList>
    </citation>
    <scope>NUCLEOTIDE SEQUENCE [LARGE SCALE GENOMIC DNA]</scope>
    <source>
        <strain evidence="5 6">JCM 15309</strain>
    </source>
</reference>
<feature type="domain" description="Pyruvate/ketoisovalerate oxidoreductase catalytic" evidence="3">
    <location>
        <begin position="705"/>
        <end position="893"/>
    </location>
</feature>
<evidence type="ECO:0000313" key="5">
    <source>
        <dbReference type="EMBL" id="GAA1975043.1"/>
    </source>
</evidence>
<dbReference type="Proteomes" id="UP001500571">
    <property type="component" value="Unassembled WGS sequence"/>
</dbReference>
<organism evidence="5 6">
    <name type="scientific">Nocardioides panacihumi</name>
    <dbReference type="NCBI Taxonomy" id="400774"/>
    <lineage>
        <taxon>Bacteria</taxon>
        <taxon>Bacillati</taxon>
        <taxon>Actinomycetota</taxon>
        <taxon>Actinomycetes</taxon>
        <taxon>Propionibacteriales</taxon>
        <taxon>Nocardioidaceae</taxon>
        <taxon>Nocardioides</taxon>
    </lineage>
</organism>
<evidence type="ECO:0000259" key="4">
    <source>
        <dbReference type="Pfam" id="PF20169"/>
    </source>
</evidence>
<dbReference type="NCBIfam" id="NF009588">
    <property type="entry name" value="PRK13029.1"/>
    <property type="match status" value="1"/>
</dbReference>
<dbReference type="SUPFAM" id="SSF52518">
    <property type="entry name" value="Thiamin diphosphate-binding fold (THDP-binding)"/>
    <property type="match status" value="2"/>
</dbReference>
<keyword evidence="1" id="KW-0560">Oxidoreductase</keyword>
<evidence type="ECO:0000256" key="1">
    <source>
        <dbReference type="ARBA" id="ARBA00023002"/>
    </source>
</evidence>
<dbReference type="Pfam" id="PF01558">
    <property type="entry name" value="POR"/>
    <property type="match status" value="1"/>
</dbReference>
<gene>
    <name evidence="5" type="ORF">GCM10009798_40360</name>
</gene>
<evidence type="ECO:0000259" key="3">
    <source>
        <dbReference type="Pfam" id="PF01558"/>
    </source>
</evidence>
<dbReference type="CDD" id="cd02008">
    <property type="entry name" value="TPP_IOR_alpha"/>
    <property type="match status" value="1"/>
</dbReference>
<dbReference type="Pfam" id="PF20169">
    <property type="entry name" value="DUF6537"/>
    <property type="match status" value="1"/>
</dbReference>
<evidence type="ECO:0000313" key="6">
    <source>
        <dbReference type="Proteomes" id="UP001500571"/>
    </source>
</evidence>
<dbReference type="SUPFAM" id="SSF52922">
    <property type="entry name" value="TK C-terminal domain-like"/>
    <property type="match status" value="1"/>
</dbReference>
<dbReference type="InterPro" id="IPR046667">
    <property type="entry name" value="DUF6537"/>
</dbReference>
<dbReference type="Gene3D" id="3.40.50.920">
    <property type="match status" value="1"/>
</dbReference>
<accession>A0ABN2RUL1</accession>
<sequence length="1165" mass="126765">MRARLSGIQALARLPIDQSRRDRQAGRRAGTYISGYEGSPLAGYDLELMRQRSLLDDHQIIFEPGLNEEAAAMAVQGSQLIESLPKRVDGVAGFWYGKAPGLDRASDALRHANLMGTHPQGGVVAFVGDDPAAKSSTVPCASELSLADLGMPTFYPADPGDILTLGRHAVAMSRACGLWTALKIVTSVADGTASVDLDADDFDPVLPAGAGKHRPTAELLQPTLGVLERDLMTTRLRLAREYARLNSVNKVLGGHADTVGIVAAGKTYLDVQEALAKLGLDEDGQRDAGIRILRLGLIWPLDPEEIRAFADGLEEVIVVEEKRSFVESAVREALYATTPLPLVTGKTDVDETALLPSYGELDADSIAVALAKRLAHRDLPTVHEWQQRRAEAMTRERRQLPLLQRTPYFCSGCPHNVSTRSHTDAIVGAGIGCHGMVLMMDRDRVGQVTGLTQMGGEGTQWLGMAPFVEPGHLVQNLGDGTFHHSGSLAIRAAVASGRNVTYRVLYNSAVAMTGGQEAVGKMTVARMVDSLKAEGVSRIIVTTDNVGALRRTRLPRDVKVWPRSRLAEAEQLLSSTPGTTVLIHEQECATELRRKRKRGITRAPRERVAINQRICEGCGDCGSKSNCLSVHPVETEFGRKTEIHQSSCNTDFTCLTGDCPAFVTVRPRRGSQRPPVSRDLDADAFDEPARAGTARDQAIRLMGIGGTGIVTTSQVLATAAVLTGRYVRTLDQTGLAQKGGAVVSDVKISTRPIAASNKIGESECDLYVGYDLLVAADSRNLQVVSPAATAIVSTSIVPTGRMVSDPSVRFPDVAETARRIGSEVEAEGRLIAIDVRCYAEALFGAEQFANMFLVGVAHQSGALDLPAQVIEEAVRLNGVAVDQNIQAFRRGRQYVSARDELEALVKELTAAPSTRDVMPSSVVRAAPGSELERVVSLRRDELVRYQDQRYARRYELLVEDVRRAEHDVDAGSTRLTEAVARNAFKLMAYKDEYEVARLARDAYSRDEVERQFGAGAQVRWQLHPPALRALGVKRKVGVGRWFVPAFAALQAMRRVRGTPLDPFGYARVRKVERRLVSEYAETLARCLERLDVDTYETVRQIAELPDVVRGYEAVKLASVNAYDRRRLELLAEIGLGDAAAPERERDGSISPAPPAGDTTRRQEAK</sequence>
<dbReference type="InterPro" id="IPR002869">
    <property type="entry name" value="Pyrv_flavodox_OxRed_cen"/>
</dbReference>
<feature type="region of interest" description="Disordered" evidence="2">
    <location>
        <begin position="1139"/>
        <end position="1165"/>
    </location>
</feature>
<comment type="caution">
    <text evidence="5">The sequence shown here is derived from an EMBL/GenBank/DDBJ whole genome shotgun (WGS) entry which is preliminary data.</text>
</comment>
<dbReference type="EMBL" id="BAAAPB010000005">
    <property type="protein sequence ID" value="GAA1975043.1"/>
    <property type="molecule type" value="Genomic_DNA"/>
</dbReference>
<dbReference type="InterPro" id="IPR051457">
    <property type="entry name" value="2-oxoacid:Fd_oxidoreductase"/>
</dbReference>
<dbReference type="Gene3D" id="3.40.50.970">
    <property type="match status" value="1"/>
</dbReference>
<dbReference type="Gene3D" id="3.40.920.10">
    <property type="entry name" value="Pyruvate-ferredoxin oxidoreductase, PFOR, domain III"/>
    <property type="match status" value="1"/>
</dbReference>
<keyword evidence="6" id="KW-1185">Reference proteome</keyword>
<dbReference type="SUPFAM" id="SSF53323">
    <property type="entry name" value="Pyruvate-ferredoxin oxidoreductase, PFOR, domain III"/>
    <property type="match status" value="1"/>
</dbReference>
<dbReference type="PANTHER" id="PTHR48084:SF3">
    <property type="entry name" value="SUBUNIT OF PYRUVATE:FLAVODOXIN OXIDOREDUCTASE"/>
    <property type="match status" value="1"/>
</dbReference>
<dbReference type="InterPro" id="IPR019752">
    <property type="entry name" value="Pyrv/ketoisovalerate_OxRed_cat"/>
</dbReference>
<dbReference type="RefSeq" id="WP_344048024.1">
    <property type="nucleotide sequence ID" value="NZ_BAAAPB010000005.1"/>
</dbReference>
<evidence type="ECO:0000256" key="2">
    <source>
        <dbReference type="SAM" id="MobiDB-lite"/>
    </source>
</evidence>
<dbReference type="InterPro" id="IPR009014">
    <property type="entry name" value="Transketo_C/PFOR_II"/>
</dbReference>
<dbReference type="InterPro" id="IPR029061">
    <property type="entry name" value="THDP-binding"/>
</dbReference>
<dbReference type="PANTHER" id="PTHR48084">
    <property type="entry name" value="2-OXOGLUTARATE OXIDOREDUCTASE SUBUNIT KORB-RELATED"/>
    <property type="match status" value="1"/>
</dbReference>
<feature type="domain" description="DUF6537" evidence="4">
    <location>
        <begin position="931"/>
        <end position="1126"/>
    </location>
</feature>
<dbReference type="NCBIfam" id="NF009589">
    <property type="entry name" value="PRK13030.1"/>
    <property type="match status" value="1"/>
</dbReference>
<dbReference type="CDD" id="cd07034">
    <property type="entry name" value="TPP_PYR_PFOR_IOR-alpha_like"/>
    <property type="match status" value="1"/>
</dbReference>
<proteinExistence type="predicted"/>
<dbReference type="InterPro" id="IPR002880">
    <property type="entry name" value="Pyrv_Fd/Flavodoxin_OxRdtase_N"/>
</dbReference>
<protein>
    <submittedName>
        <fullName evidence="5">Indolepyruvate ferredoxin oxidoreductase family protein</fullName>
    </submittedName>
</protein>
<name>A0ABN2RUL1_9ACTN</name>